<comment type="caution">
    <text evidence="1">The sequence shown here is derived from an EMBL/GenBank/DDBJ whole genome shotgun (WGS) entry which is preliminary data.</text>
</comment>
<protein>
    <submittedName>
        <fullName evidence="1">Uncharacterized protein</fullName>
    </submittedName>
</protein>
<accession>A0AAV4J3R3</accession>
<organism evidence="1 2">
    <name type="scientific">Elysia marginata</name>
    <dbReference type="NCBI Taxonomy" id="1093978"/>
    <lineage>
        <taxon>Eukaryota</taxon>
        <taxon>Metazoa</taxon>
        <taxon>Spiralia</taxon>
        <taxon>Lophotrochozoa</taxon>
        <taxon>Mollusca</taxon>
        <taxon>Gastropoda</taxon>
        <taxon>Heterobranchia</taxon>
        <taxon>Euthyneura</taxon>
        <taxon>Panpulmonata</taxon>
        <taxon>Sacoglossa</taxon>
        <taxon>Placobranchoidea</taxon>
        <taxon>Plakobranchidae</taxon>
        <taxon>Elysia</taxon>
    </lineage>
</organism>
<evidence type="ECO:0000313" key="2">
    <source>
        <dbReference type="Proteomes" id="UP000762676"/>
    </source>
</evidence>
<evidence type="ECO:0000313" key="1">
    <source>
        <dbReference type="EMBL" id="GFS16283.1"/>
    </source>
</evidence>
<dbReference type="AlphaFoldDB" id="A0AAV4J3R3"/>
<name>A0AAV4J3R3_9GAST</name>
<proteinExistence type="predicted"/>
<sequence length="124" mass="13797">MTWTRACISATAMSVPYSICAGGFPKQSLPGRNFCRRLPFDDPSVKQPADHIKRFGLTISLGKNEIQFHSASNSNALQSIIIIDSKELKTVIGLGDNNATRPNLYETRNIYKSNAIEHTFKEHS</sequence>
<keyword evidence="2" id="KW-1185">Reference proteome</keyword>
<reference evidence="1 2" key="1">
    <citation type="journal article" date="2021" name="Elife">
        <title>Chloroplast acquisition without the gene transfer in kleptoplastic sea slugs, Plakobranchus ocellatus.</title>
        <authorList>
            <person name="Maeda T."/>
            <person name="Takahashi S."/>
            <person name="Yoshida T."/>
            <person name="Shimamura S."/>
            <person name="Takaki Y."/>
            <person name="Nagai Y."/>
            <person name="Toyoda A."/>
            <person name="Suzuki Y."/>
            <person name="Arimoto A."/>
            <person name="Ishii H."/>
            <person name="Satoh N."/>
            <person name="Nishiyama T."/>
            <person name="Hasebe M."/>
            <person name="Maruyama T."/>
            <person name="Minagawa J."/>
            <person name="Obokata J."/>
            <person name="Shigenobu S."/>
        </authorList>
    </citation>
    <scope>NUCLEOTIDE SEQUENCE [LARGE SCALE GENOMIC DNA]</scope>
</reference>
<dbReference type="EMBL" id="BMAT01002889">
    <property type="protein sequence ID" value="GFS16283.1"/>
    <property type="molecule type" value="Genomic_DNA"/>
</dbReference>
<dbReference type="Proteomes" id="UP000762676">
    <property type="component" value="Unassembled WGS sequence"/>
</dbReference>
<gene>
    <name evidence="1" type="ORF">ElyMa_001469100</name>
</gene>